<reference evidence="2" key="1">
    <citation type="submission" date="2022-11" db="EMBL/GenBank/DDBJ databases">
        <title>Chromosomal genome sequence assembly and mating type (MAT) locus characterization of the leprose asexual lichenized fungus Lepraria neglecta (Nyl.) Erichsen.</title>
        <authorList>
            <person name="Allen J.L."/>
            <person name="Pfeffer B."/>
        </authorList>
    </citation>
    <scope>NUCLEOTIDE SEQUENCE</scope>
    <source>
        <strain evidence="2">Allen 5258</strain>
    </source>
</reference>
<sequence>MLIPETRHDNVFIQPSRLKWTFKQEEVAKLREELTACKITLNLNVNLAASVAKLYNLGTANATVNRIEADVDTHVWELEEKLPGILEQLEE</sequence>
<keyword evidence="3" id="KW-1185">Reference proteome</keyword>
<dbReference type="EMBL" id="JASNWA010000009">
    <property type="protein sequence ID" value="KAK3170310.1"/>
    <property type="molecule type" value="Genomic_DNA"/>
</dbReference>
<evidence type="ECO:0000313" key="2">
    <source>
        <dbReference type="EMBL" id="KAK3170310.1"/>
    </source>
</evidence>
<name>A0AAD9Z2R5_9LECA</name>
<comment type="caution">
    <text evidence="2">The sequence shown here is derived from an EMBL/GenBank/DDBJ whole genome shotgun (WGS) entry which is preliminary data.</text>
</comment>
<dbReference type="PROSITE" id="PS50882">
    <property type="entry name" value="YTH"/>
    <property type="match status" value="1"/>
</dbReference>
<dbReference type="GO" id="GO:0003723">
    <property type="term" value="F:RNA binding"/>
    <property type="evidence" value="ECO:0007669"/>
    <property type="project" value="InterPro"/>
</dbReference>
<gene>
    <name evidence="2" type="ORF">OEA41_009697</name>
</gene>
<evidence type="ECO:0000259" key="1">
    <source>
        <dbReference type="PROSITE" id="PS50882"/>
    </source>
</evidence>
<proteinExistence type="predicted"/>
<dbReference type="Proteomes" id="UP001276659">
    <property type="component" value="Unassembled WGS sequence"/>
</dbReference>
<organism evidence="2 3">
    <name type="scientific">Lepraria neglecta</name>
    <dbReference type="NCBI Taxonomy" id="209136"/>
    <lineage>
        <taxon>Eukaryota</taxon>
        <taxon>Fungi</taxon>
        <taxon>Dikarya</taxon>
        <taxon>Ascomycota</taxon>
        <taxon>Pezizomycotina</taxon>
        <taxon>Lecanoromycetes</taxon>
        <taxon>OSLEUM clade</taxon>
        <taxon>Lecanoromycetidae</taxon>
        <taxon>Lecanorales</taxon>
        <taxon>Lecanorineae</taxon>
        <taxon>Stereocaulaceae</taxon>
        <taxon>Lepraria</taxon>
    </lineage>
</organism>
<protein>
    <recommendedName>
        <fullName evidence="1">YTH domain-containing protein</fullName>
    </recommendedName>
</protein>
<accession>A0AAD9Z2R5</accession>
<dbReference type="AlphaFoldDB" id="A0AAD9Z2R5"/>
<dbReference type="InterPro" id="IPR007275">
    <property type="entry name" value="YTH_domain"/>
</dbReference>
<feature type="domain" description="YTH" evidence="1">
    <location>
        <begin position="1"/>
        <end position="91"/>
    </location>
</feature>
<evidence type="ECO:0000313" key="3">
    <source>
        <dbReference type="Proteomes" id="UP001276659"/>
    </source>
</evidence>